<gene>
    <name evidence="2" type="ORF">SAMN05216243_2324</name>
</gene>
<dbReference type="EMBL" id="FNFL01000003">
    <property type="protein sequence ID" value="SDK20658.1"/>
    <property type="molecule type" value="Genomic_DNA"/>
</dbReference>
<organism evidence="2 3">
    <name type="scientific">Sediminibacillus albus</name>
    <dbReference type="NCBI Taxonomy" id="407036"/>
    <lineage>
        <taxon>Bacteria</taxon>
        <taxon>Bacillati</taxon>
        <taxon>Bacillota</taxon>
        <taxon>Bacilli</taxon>
        <taxon>Bacillales</taxon>
        <taxon>Bacillaceae</taxon>
        <taxon>Sediminibacillus</taxon>
    </lineage>
</organism>
<evidence type="ECO:0000313" key="2">
    <source>
        <dbReference type="EMBL" id="SDK20658.1"/>
    </source>
</evidence>
<dbReference type="Proteomes" id="UP000198694">
    <property type="component" value="Unassembled WGS sequence"/>
</dbReference>
<proteinExistence type="predicted"/>
<dbReference type="RefSeq" id="WP_175559325.1">
    <property type="nucleotide sequence ID" value="NZ_FNFL01000003.1"/>
</dbReference>
<feature type="transmembrane region" description="Helical" evidence="1">
    <location>
        <begin position="10"/>
        <end position="27"/>
    </location>
</feature>
<accession>A0A1G8ZZX0</accession>
<keyword evidence="3" id="KW-1185">Reference proteome</keyword>
<name>A0A1G8ZZX0_9BACI</name>
<keyword evidence="1" id="KW-0812">Transmembrane</keyword>
<sequence>MRTRSRKREYIELILATILVLIITFVFDLPQFIIASLVIIIVINIIAIEIRQKRQ</sequence>
<keyword evidence="1" id="KW-0472">Membrane</keyword>
<protein>
    <submittedName>
        <fullName evidence="2">Uncharacterized protein</fullName>
    </submittedName>
</protein>
<feature type="transmembrane region" description="Helical" evidence="1">
    <location>
        <begin position="33"/>
        <end position="50"/>
    </location>
</feature>
<keyword evidence="1" id="KW-1133">Transmembrane helix</keyword>
<reference evidence="2 3" key="1">
    <citation type="submission" date="2016-10" db="EMBL/GenBank/DDBJ databases">
        <authorList>
            <person name="de Groot N.N."/>
        </authorList>
    </citation>
    <scope>NUCLEOTIDE SEQUENCE [LARGE SCALE GENOMIC DNA]</scope>
    <source>
        <strain evidence="2 3">CGMCC 1.6502</strain>
    </source>
</reference>
<evidence type="ECO:0000313" key="3">
    <source>
        <dbReference type="Proteomes" id="UP000198694"/>
    </source>
</evidence>
<dbReference type="AlphaFoldDB" id="A0A1G8ZZX0"/>
<evidence type="ECO:0000256" key="1">
    <source>
        <dbReference type="SAM" id="Phobius"/>
    </source>
</evidence>